<dbReference type="EMBL" id="JAVRQU010000005">
    <property type="protein sequence ID" value="KAK5702941.1"/>
    <property type="molecule type" value="Genomic_DNA"/>
</dbReference>
<feature type="region of interest" description="Disordered" evidence="2">
    <location>
        <begin position="177"/>
        <end position="280"/>
    </location>
</feature>
<feature type="compositionally biased region" description="Low complexity" evidence="2">
    <location>
        <begin position="181"/>
        <end position="195"/>
    </location>
</feature>
<feature type="compositionally biased region" description="Low complexity" evidence="2">
    <location>
        <begin position="229"/>
        <end position="248"/>
    </location>
</feature>
<evidence type="ECO:0000256" key="1">
    <source>
        <dbReference type="SAM" id="Coils"/>
    </source>
</evidence>
<name>A0AAN7W9L9_9PEZI</name>
<sequence length="280" mass="31255">MATPHKQLADSYRDKFLVADARIFELEKQIADLSQTATEVKTEENITPQADIAALTERNQELEDTVASYGKWLDDFEKIAGVKTAELPEAFREQRAAFEARGHTNEDLVKVEKAVREEVNKIKADNKKLEKKLASVERKRDEALSEVQKQKAALAREKQNTKLVTFGHPANTVLTAVRDLTPASTPTTPVVPTSSIKKRKVNEDADDEERTITVNTRPAPETPVKKSSRMSAPMPMSSSSAQSPTQQRSAKRTPQGRFQLSARPKPPTALMERINPARRT</sequence>
<evidence type="ECO:0000256" key="2">
    <source>
        <dbReference type="SAM" id="MobiDB-lite"/>
    </source>
</evidence>
<reference evidence="3" key="1">
    <citation type="submission" date="2023-08" db="EMBL/GenBank/DDBJ databases">
        <title>Black Yeasts Isolated from many extreme environments.</title>
        <authorList>
            <person name="Coleine C."/>
            <person name="Stajich J.E."/>
            <person name="Selbmann L."/>
        </authorList>
    </citation>
    <scope>NUCLEOTIDE SEQUENCE</scope>
    <source>
        <strain evidence="3">CCFEE 5810</strain>
    </source>
</reference>
<protein>
    <submittedName>
        <fullName evidence="3">Uncharacterized protein</fullName>
    </submittedName>
</protein>
<proteinExistence type="predicted"/>
<evidence type="ECO:0000313" key="4">
    <source>
        <dbReference type="Proteomes" id="UP001310594"/>
    </source>
</evidence>
<dbReference type="Proteomes" id="UP001310594">
    <property type="component" value="Unassembled WGS sequence"/>
</dbReference>
<evidence type="ECO:0000313" key="3">
    <source>
        <dbReference type="EMBL" id="KAK5702941.1"/>
    </source>
</evidence>
<accession>A0AAN7W9L9</accession>
<keyword evidence="1" id="KW-0175">Coiled coil</keyword>
<dbReference type="AlphaFoldDB" id="A0AAN7W9L9"/>
<feature type="coiled-coil region" evidence="1">
    <location>
        <begin position="112"/>
        <end position="164"/>
    </location>
</feature>
<comment type="caution">
    <text evidence="3">The sequence shown here is derived from an EMBL/GenBank/DDBJ whole genome shotgun (WGS) entry which is preliminary data.</text>
</comment>
<organism evidence="3 4">
    <name type="scientific">Elasticomyces elasticus</name>
    <dbReference type="NCBI Taxonomy" id="574655"/>
    <lineage>
        <taxon>Eukaryota</taxon>
        <taxon>Fungi</taxon>
        <taxon>Dikarya</taxon>
        <taxon>Ascomycota</taxon>
        <taxon>Pezizomycotina</taxon>
        <taxon>Dothideomycetes</taxon>
        <taxon>Dothideomycetidae</taxon>
        <taxon>Mycosphaerellales</taxon>
        <taxon>Teratosphaeriaceae</taxon>
        <taxon>Elasticomyces</taxon>
    </lineage>
</organism>
<gene>
    <name evidence="3" type="ORF">LTR97_003887</name>
</gene>